<comment type="function">
    <text evidence="10">Catalyzes the reversible formation of acyl-phosphate (acyl-PO(4)) from acyl-[acyl-carrier-protein] (acyl-ACP). This enzyme utilizes acyl-ACP as fatty acyl donor, but not acyl-CoA.</text>
</comment>
<dbReference type="GO" id="GO:0008654">
    <property type="term" value="P:phospholipid biosynthetic process"/>
    <property type="evidence" value="ECO:0007669"/>
    <property type="project" value="UniProtKB-KW"/>
</dbReference>
<gene>
    <name evidence="10 11" type="primary">plsX</name>
    <name evidence="11" type="ORF">E5334_06875</name>
</gene>
<dbReference type="UniPathway" id="UPA00085"/>
<dbReference type="EMBL" id="SRYE01000004">
    <property type="protein sequence ID" value="TGY61723.1"/>
    <property type="molecule type" value="Genomic_DNA"/>
</dbReference>
<dbReference type="InterPro" id="IPR003664">
    <property type="entry name" value="FA_synthesis"/>
</dbReference>
<dbReference type="AlphaFoldDB" id="A0A4S2F2G7"/>
<evidence type="ECO:0000256" key="8">
    <source>
        <dbReference type="ARBA" id="ARBA00024069"/>
    </source>
</evidence>
<accession>A0A4S2F2G7</accession>
<evidence type="ECO:0000256" key="4">
    <source>
        <dbReference type="ARBA" id="ARBA00022679"/>
    </source>
</evidence>
<evidence type="ECO:0000256" key="10">
    <source>
        <dbReference type="HAMAP-Rule" id="MF_00019"/>
    </source>
</evidence>
<comment type="similarity">
    <text evidence="10">Belongs to the PlsX family.</text>
</comment>
<comment type="subunit">
    <text evidence="9 10">Homodimer. Probably interacts with PlsY.</text>
</comment>
<keyword evidence="7 10" id="KW-1208">Phospholipid metabolism</keyword>
<dbReference type="SUPFAM" id="SSF53659">
    <property type="entry name" value="Isocitrate/Isopropylmalate dehydrogenase-like"/>
    <property type="match status" value="1"/>
</dbReference>
<dbReference type="GO" id="GO:0005737">
    <property type="term" value="C:cytoplasm"/>
    <property type="evidence" value="ECO:0007669"/>
    <property type="project" value="UniProtKB-SubCell"/>
</dbReference>
<dbReference type="Gene3D" id="3.40.718.10">
    <property type="entry name" value="Isopropylmalate Dehydrogenase"/>
    <property type="match status" value="1"/>
</dbReference>
<dbReference type="InterPro" id="IPR012281">
    <property type="entry name" value="Phospholipid_synth_PlsX-like"/>
</dbReference>
<dbReference type="EC" id="2.3.1.274" evidence="8 10"/>
<keyword evidence="12" id="KW-1185">Reference proteome</keyword>
<comment type="caution">
    <text evidence="11">The sequence shown here is derived from an EMBL/GenBank/DDBJ whole genome shotgun (WGS) entry which is preliminary data.</text>
</comment>
<keyword evidence="3 10" id="KW-0444">Lipid biosynthesis</keyword>
<dbReference type="Pfam" id="PF02504">
    <property type="entry name" value="FA_synthesis"/>
    <property type="match status" value="1"/>
</dbReference>
<dbReference type="NCBIfam" id="TIGR00182">
    <property type="entry name" value="plsX"/>
    <property type="match status" value="1"/>
</dbReference>
<keyword evidence="6 10" id="KW-0594">Phospholipid biosynthesis</keyword>
<comment type="pathway">
    <text evidence="10">Lipid metabolism; phospholipid metabolism.</text>
</comment>
<dbReference type="RefSeq" id="WP_136012856.1">
    <property type="nucleotide sequence ID" value="NZ_SRYE01000004.1"/>
</dbReference>
<comment type="subcellular location">
    <subcellularLocation>
        <location evidence="10">Cytoplasm</location>
    </subcellularLocation>
    <text evidence="10">Associated with the membrane possibly through PlsY.</text>
</comment>
<keyword evidence="2 10" id="KW-0963">Cytoplasm</keyword>
<organism evidence="11 12">
    <name type="scientific">Muricaecibacterium torontonense</name>
    <dbReference type="NCBI Taxonomy" id="3032871"/>
    <lineage>
        <taxon>Bacteria</taxon>
        <taxon>Bacillati</taxon>
        <taxon>Actinomycetota</taxon>
        <taxon>Coriobacteriia</taxon>
        <taxon>Coriobacteriales</taxon>
        <taxon>Atopobiaceae</taxon>
        <taxon>Muricaecibacterium</taxon>
    </lineage>
</organism>
<evidence type="ECO:0000256" key="2">
    <source>
        <dbReference type="ARBA" id="ARBA00022490"/>
    </source>
</evidence>
<dbReference type="PIRSF" id="PIRSF002465">
    <property type="entry name" value="Phsphlp_syn_PlsX"/>
    <property type="match status" value="1"/>
</dbReference>
<evidence type="ECO:0000256" key="5">
    <source>
        <dbReference type="ARBA" id="ARBA00023098"/>
    </source>
</evidence>
<proteinExistence type="inferred from homology"/>
<dbReference type="HAMAP" id="MF_00019">
    <property type="entry name" value="PlsX"/>
    <property type="match status" value="1"/>
</dbReference>
<dbReference type="GO" id="GO:0043811">
    <property type="term" value="F:phosphate:acyl-[acyl carrier protein] acyltransferase activity"/>
    <property type="evidence" value="ECO:0007669"/>
    <property type="project" value="UniProtKB-UniRule"/>
</dbReference>
<keyword evidence="4 10" id="KW-0808">Transferase</keyword>
<evidence type="ECO:0000256" key="9">
    <source>
        <dbReference type="ARBA" id="ARBA00046608"/>
    </source>
</evidence>
<evidence type="ECO:0000256" key="1">
    <source>
        <dbReference type="ARBA" id="ARBA00001232"/>
    </source>
</evidence>
<keyword evidence="5 10" id="KW-0443">Lipid metabolism</keyword>
<evidence type="ECO:0000256" key="6">
    <source>
        <dbReference type="ARBA" id="ARBA00023209"/>
    </source>
</evidence>
<keyword evidence="11" id="KW-0012">Acyltransferase</keyword>
<evidence type="ECO:0000256" key="3">
    <source>
        <dbReference type="ARBA" id="ARBA00022516"/>
    </source>
</evidence>
<evidence type="ECO:0000313" key="12">
    <source>
        <dbReference type="Proteomes" id="UP000310263"/>
    </source>
</evidence>
<dbReference type="OrthoDB" id="9806408at2"/>
<protein>
    <recommendedName>
        <fullName evidence="8 10">Phosphate acyltransferase</fullName>
        <ecNumber evidence="8 10">2.3.1.274</ecNumber>
    </recommendedName>
    <alternativeName>
        <fullName evidence="10">Acyl-ACP phosphotransacylase</fullName>
    </alternativeName>
    <alternativeName>
        <fullName evidence="10">Acyl-[acyl-carrier-protein]--phosphate acyltransferase</fullName>
    </alternativeName>
    <alternativeName>
        <fullName evidence="10">Phosphate-acyl-ACP acyltransferase</fullName>
    </alternativeName>
</protein>
<dbReference type="GO" id="GO:0006633">
    <property type="term" value="P:fatty acid biosynthetic process"/>
    <property type="evidence" value="ECO:0007669"/>
    <property type="project" value="UniProtKB-UniRule"/>
</dbReference>
<dbReference type="Proteomes" id="UP000310263">
    <property type="component" value="Unassembled WGS sequence"/>
</dbReference>
<evidence type="ECO:0000313" key="11">
    <source>
        <dbReference type="EMBL" id="TGY61723.1"/>
    </source>
</evidence>
<dbReference type="PANTHER" id="PTHR30100:SF1">
    <property type="entry name" value="PHOSPHATE ACYLTRANSFERASE"/>
    <property type="match status" value="1"/>
</dbReference>
<dbReference type="PANTHER" id="PTHR30100">
    <property type="entry name" value="FATTY ACID/PHOSPHOLIPID SYNTHESIS PROTEIN PLSX"/>
    <property type="match status" value="1"/>
</dbReference>
<reference evidence="11 12" key="1">
    <citation type="submission" date="2019-04" db="EMBL/GenBank/DDBJ databases">
        <title>Microbes associate with the intestines of laboratory mice.</title>
        <authorList>
            <person name="Navarre W."/>
            <person name="Wong E."/>
            <person name="Huang K."/>
            <person name="Tropini C."/>
            <person name="Ng K."/>
            <person name="Yu B."/>
        </authorList>
    </citation>
    <scope>NUCLEOTIDE SEQUENCE [LARGE SCALE GENOMIC DNA]</scope>
    <source>
        <strain evidence="11 12">NM07_P-09</strain>
    </source>
</reference>
<evidence type="ECO:0000256" key="7">
    <source>
        <dbReference type="ARBA" id="ARBA00023264"/>
    </source>
</evidence>
<sequence>MDTVCVDAMGGDLGSQVVLDGIELALKADKDLQVLIAGNGEVVEPFCEAHERALSLVTTEVIAMDEHPVKAVRSKRDSSITRGCMAVRDGEAQAFFSAGSTGACLAAATLFIGRDKGVLRPALSAVLPGLDGHQTCVCDLGANADCRPEMLVQFAQMASVLAQVEAGCGPKPSVGLLSNGSEKTKGSEQALAFHEALEAAGEEGLINFAGNCEGNDILMGSFDVIVCDGFTGNVALKAMEGTAKYIAASLKAEAKMSPVAALGALMIKPAFSSIAAGLSGDEHGGACLLGVKAPVLVGHGHTSPEAIKNGALAAVRVIREDLVGKIAAQLSSQDK</sequence>
<comment type="catalytic activity">
    <reaction evidence="1 10">
        <text>a fatty acyl-[ACP] + phosphate = an acyl phosphate + holo-[ACP]</text>
        <dbReference type="Rhea" id="RHEA:42292"/>
        <dbReference type="Rhea" id="RHEA-COMP:9685"/>
        <dbReference type="Rhea" id="RHEA-COMP:14125"/>
        <dbReference type="ChEBI" id="CHEBI:43474"/>
        <dbReference type="ChEBI" id="CHEBI:59918"/>
        <dbReference type="ChEBI" id="CHEBI:64479"/>
        <dbReference type="ChEBI" id="CHEBI:138651"/>
        <dbReference type="EC" id="2.3.1.274"/>
    </reaction>
</comment>
<name>A0A4S2F2G7_9ACTN</name>